<proteinExistence type="predicted"/>
<reference evidence="1 2" key="1">
    <citation type="submission" date="2019-12" db="EMBL/GenBank/DDBJ databases">
        <title>Engineering Photorhabdus to improve their lethality against agricultural pests.</title>
        <authorList>
            <person name="Machado R.A.R."/>
        </authorList>
    </citation>
    <scope>NUCLEOTIDE SEQUENCE [LARGE SCALE GENOMIC DNA]</scope>
    <source>
        <strain evidence="1 2">M-CN4</strain>
    </source>
</reference>
<keyword evidence="2" id="KW-1185">Reference proteome</keyword>
<accession>A0ABX0AWP5</accession>
<evidence type="ECO:0000313" key="1">
    <source>
        <dbReference type="EMBL" id="NDL04980.1"/>
    </source>
</evidence>
<name>A0ABX0AWP5_9GAMM</name>
<evidence type="ECO:0000313" key="2">
    <source>
        <dbReference type="Proteomes" id="UP000466619"/>
    </source>
</evidence>
<organism evidence="1 2">
    <name type="scientific">Photorhabdus bodei</name>
    <dbReference type="NCBI Taxonomy" id="2029681"/>
    <lineage>
        <taxon>Bacteria</taxon>
        <taxon>Pseudomonadati</taxon>
        <taxon>Pseudomonadota</taxon>
        <taxon>Gammaproteobacteria</taxon>
        <taxon>Enterobacterales</taxon>
        <taxon>Morganellaceae</taxon>
        <taxon>Photorhabdus</taxon>
    </lineage>
</organism>
<protein>
    <submittedName>
        <fullName evidence="1">Transposase</fullName>
    </submittedName>
</protein>
<sequence length="118" mass="13234">MNAYSGFYGQAHLGGIYPPSPDYGNWKNMHRCFCRWHDKDVWEGLLEELISEPDFEWLMIDASHINIHPHASGAEYTLSFGTCTCTPTPRGLPSSLMQHGCSGDLPSLVRAFVAHSHQ</sequence>
<comment type="caution">
    <text evidence="1">The sequence shown here is derived from an EMBL/GenBank/DDBJ whole genome shotgun (WGS) entry which is preliminary data.</text>
</comment>
<gene>
    <name evidence="1" type="ORF">GPY48_17795</name>
</gene>
<dbReference type="Proteomes" id="UP000466619">
    <property type="component" value="Unassembled WGS sequence"/>
</dbReference>
<dbReference type="EMBL" id="WSFC01000046">
    <property type="protein sequence ID" value="NDL04980.1"/>
    <property type="molecule type" value="Genomic_DNA"/>
</dbReference>